<evidence type="ECO:0000256" key="7">
    <source>
        <dbReference type="SAM" id="Phobius"/>
    </source>
</evidence>
<organism evidence="8 9">
    <name type="scientific">Silvimonas terrae</name>
    <dbReference type="NCBI Taxonomy" id="300266"/>
    <lineage>
        <taxon>Bacteria</taxon>
        <taxon>Pseudomonadati</taxon>
        <taxon>Pseudomonadota</taxon>
        <taxon>Betaproteobacteria</taxon>
        <taxon>Neisseriales</taxon>
        <taxon>Chitinibacteraceae</taxon>
        <taxon>Silvimonas</taxon>
    </lineage>
</organism>
<evidence type="ECO:0000256" key="4">
    <source>
        <dbReference type="ARBA" id="ARBA00022692"/>
    </source>
</evidence>
<evidence type="ECO:0000256" key="2">
    <source>
        <dbReference type="ARBA" id="ARBA00011006"/>
    </source>
</evidence>
<keyword evidence="4 7" id="KW-0812">Transmembrane</keyword>
<sequence>MLNLIWAFVVGIVVGLIARWIMPGAHGMGLIMTGVLGIVGSLVGGFIANLFTDSKNKPFHPAGILMSILGAILILWVAQLLHR</sequence>
<comment type="subcellular location">
    <subcellularLocation>
        <location evidence="1">Cell membrane</location>
        <topology evidence="1">Multi-pass membrane protein</topology>
    </subcellularLocation>
</comment>
<evidence type="ECO:0000313" key="9">
    <source>
        <dbReference type="Proteomes" id="UP000543030"/>
    </source>
</evidence>
<protein>
    <submittedName>
        <fullName evidence="8">Putative membrane protein YeaQ/YmgE (Transglycosylase-associated protein family)</fullName>
    </submittedName>
</protein>
<gene>
    <name evidence="8" type="ORF">HNQ50_004323</name>
</gene>
<evidence type="ECO:0000256" key="5">
    <source>
        <dbReference type="ARBA" id="ARBA00022989"/>
    </source>
</evidence>
<comment type="similarity">
    <text evidence="2">Belongs to the UPF0410 family.</text>
</comment>
<dbReference type="RefSeq" id="WP_221303304.1">
    <property type="nucleotide sequence ID" value="NZ_JACHHN010000012.1"/>
</dbReference>
<feature type="transmembrane region" description="Helical" evidence="7">
    <location>
        <begin position="6"/>
        <end position="22"/>
    </location>
</feature>
<accession>A0A840RJT0</accession>
<dbReference type="PANTHER" id="PTHR33884:SF3">
    <property type="entry name" value="UPF0410 PROTEIN YMGE"/>
    <property type="match status" value="1"/>
</dbReference>
<keyword evidence="5 7" id="KW-1133">Transmembrane helix</keyword>
<proteinExistence type="inferred from homology"/>
<dbReference type="InterPro" id="IPR007341">
    <property type="entry name" value="Transgly_assoc"/>
</dbReference>
<name>A0A840RJT0_9NEIS</name>
<dbReference type="PANTHER" id="PTHR33884">
    <property type="entry name" value="UPF0410 PROTEIN YMGE"/>
    <property type="match status" value="1"/>
</dbReference>
<feature type="transmembrane region" description="Helical" evidence="7">
    <location>
        <begin position="29"/>
        <end position="51"/>
    </location>
</feature>
<evidence type="ECO:0000256" key="1">
    <source>
        <dbReference type="ARBA" id="ARBA00004651"/>
    </source>
</evidence>
<keyword evidence="3" id="KW-1003">Cell membrane</keyword>
<comment type="caution">
    <text evidence="8">The sequence shown here is derived from an EMBL/GenBank/DDBJ whole genome shotgun (WGS) entry which is preliminary data.</text>
</comment>
<evidence type="ECO:0000313" key="8">
    <source>
        <dbReference type="EMBL" id="MBB5193565.1"/>
    </source>
</evidence>
<evidence type="ECO:0000256" key="6">
    <source>
        <dbReference type="ARBA" id="ARBA00023136"/>
    </source>
</evidence>
<dbReference type="AlphaFoldDB" id="A0A840RJT0"/>
<dbReference type="Pfam" id="PF04226">
    <property type="entry name" value="Transgly_assoc"/>
    <property type="match status" value="1"/>
</dbReference>
<reference evidence="8 9" key="1">
    <citation type="submission" date="2020-08" db="EMBL/GenBank/DDBJ databases">
        <title>Genomic Encyclopedia of Type Strains, Phase IV (KMG-IV): sequencing the most valuable type-strain genomes for metagenomic binning, comparative biology and taxonomic classification.</title>
        <authorList>
            <person name="Goeker M."/>
        </authorList>
    </citation>
    <scope>NUCLEOTIDE SEQUENCE [LARGE SCALE GENOMIC DNA]</scope>
    <source>
        <strain evidence="8 9">DSM 18233</strain>
    </source>
</reference>
<dbReference type="GO" id="GO:0005886">
    <property type="term" value="C:plasma membrane"/>
    <property type="evidence" value="ECO:0007669"/>
    <property type="project" value="UniProtKB-SubCell"/>
</dbReference>
<dbReference type="EMBL" id="JACHHN010000012">
    <property type="protein sequence ID" value="MBB5193565.1"/>
    <property type="molecule type" value="Genomic_DNA"/>
</dbReference>
<dbReference type="Proteomes" id="UP000543030">
    <property type="component" value="Unassembled WGS sequence"/>
</dbReference>
<keyword evidence="9" id="KW-1185">Reference proteome</keyword>
<keyword evidence="6 7" id="KW-0472">Membrane</keyword>
<evidence type="ECO:0000256" key="3">
    <source>
        <dbReference type="ARBA" id="ARBA00022475"/>
    </source>
</evidence>
<feature type="transmembrane region" description="Helical" evidence="7">
    <location>
        <begin position="63"/>
        <end position="81"/>
    </location>
</feature>